<keyword evidence="1" id="KW-0560">Oxidoreductase</keyword>
<comment type="caution">
    <text evidence="4">The sequence shown here is derived from an EMBL/GenBank/DDBJ whole genome shotgun (WGS) entry which is preliminary data.</text>
</comment>
<dbReference type="Proteomes" id="UP000638263">
    <property type="component" value="Unassembled WGS sequence"/>
</dbReference>
<dbReference type="AlphaFoldDB" id="A0A917RKA1"/>
<dbReference type="PANTHER" id="PTHR43539">
    <property type="entry name" value="FLAVIN-BINDING MONOOXYGENASE-LIKE PROTEIN (AFU_ORTHOLOGUE AFUA_4G09220)"/>
    <property type="match status" value="1"/>
</dbReference>
<dbReference type="GO" id="GO:0050660">
    <property type="term" value="F:flavin adenine dinucleotide binding"/>
    <property type="evidence" value="ECO:0007669"/>
    <property type="project" value="TreeGrafter"/>
</dbReference>
<evidence type="ECO:0000256" key="1">
    <source>
        <dbReference type="ARBA" id="ARBA00023002"/>
    </source>
</evidence>
<evidence type="ECO:0000313" key="5">
    <source>
        <dbReference type="Proteomes" id="UP000638263"/>
    </source>
</evidence>
<dbReference type="GO" id="GO:0004497">
    <property type="term" value="F:monooxygenase activity"/>
    <property type="evidence" value="ECO:0007669"/>
    <property type="project" value="TreeGrafter"/>
</dbReference>
<evidence type="ECO:0000256" key="2">
    <source>
        <dbReference type="SAM" id="MobiDB-lite"/>
    </source>
</evidence>
<evidence type="ECO:0000313" key="4">
    <source>
        <dbReference type="EMBL" id="GGL11489.1"/>
    </source>
</evidence>
<dbReference type="EMBL" id="BMMH01000005">
    <property type="protein sequence ID" value="GGL11489.1"/>
    <property type="molecule type" value="Genomic_DNA"/>
</dbReference>
<dbReference type="Pfam" id="PF07992">
    <property type="entry name" value="Pyr_redox_2"/>
    <property type="match status" value="1"/>
</dbReference>
<dbReference type="PRINTS" id="PR00368">
    <property type="entry name" value="FADPNR"/>
</dbReference>
<proteinExistence type="predicted"/>
<name>A0A917RKA1_9NOCA</name>
<dbReference type="PRINTS" id="PR00411">
    <property type="entry name" value="PNDRDTASEI"/>
</dbReference>
<reference evidence="4" key="2">
    <citation type="submission" date="2020-09" db="EMBL/GenBank/DDBJ databases">
        <authorList>
            <person name="Sun Q."/>
            <person name="Zhou Y."/>
        </authorList>
    </citation>
    <scope>NUCLEOTIDE SEQUENCE</scope>
    <source>
        <strain evidence="4">CGMCC 4.3508</strain>
    </source>
</reference>
<dbReference type="SUPFAM" id="SSF51905">
    <property type="entry name" value="FAD/NAD(P)-binding domain"/>
    <property type="match status" value="2"/>
</dbReference>
<feature type="region of interest" description="Disordered" evidence="2">
    <location>
        <begin position="155"/>
        <end position="174"/>
    </location>
</feature>
<evidence type="ECO:0000259" key="3">
    <source>
        <dbReference type="Pfam" id="PF07992"/>
    </source>
</evidence>
<keyword evidence="5" id="KW-1185">Reference proteome</keyword>
<dbReference type="InterPro" id="IPR050982">
    <property type="entry name" value="Auxin_biosynth/cation_transpt"/>
</dbReference>
<feature type="domain" description="FAD/NAD(P)-binding" evidence="3">
    <location>
        <begin position="189"/>
        <end position="389"/>
    </location>
</feature>
<sequence length="597" mass="65454">MSETATVNIEQDAETVLSEPTADPAQVARNWLAEFQSALTAGAQPPLETLFVADCWWRDILAVGWDLRTARGFEEIRTEFGDRLASTGFTDFALDPSIPVDATDGVITAFYTFATAIARGRGIVRLMHEDGVHKAWTLLTKVEELIGHEERRTSVHDAAAESHNGPVQARETWPEKRARQIEFTDGDPDVVIVGAGHAGLTTAARLGHLGVSTLLVEKSARLGDVWRLRYNNLSLHDTKWYGQMPYLPYPDNWPVFAPKELIADWFEAYAWILQLNAWTGTEAVQTDYDEDAGRWNLRVNRNGAERILHPRHLVFATGAFAGDPTIPTYPGAEAFRGETIHSSQHHGGRDLEGKNVVVVGTGASAHDVAQDAYEQGAHVTMVQRGPTYVVSSRYGVPAMHEALYSESSPPVEDADLIALSMPWNLYLETARPGVAALAEIDKDLLDGLRAAGFQLTDGINGSGLFGLSLTRGGGYYIDKGCSQLIIDKKISLRHGEIDRYTETGVVFSDGTSEDADLVVFATGWPNMRDNIRPIVGDAVADQLTEVWGLDEQGEIRGTFRPSGHSRLWFIAGGFQQSRYGSKLLALQIKAGELGLNT</sequence>
<dbReference type="PANTHER" id="PTHR43539:SF68">
    <property type="entry name" value="FLAVIN-BINDING MONOOXYGENASE-LIKE PROTEIN (AFU_ORTHOLOGUE AFUA_4G09220)"/>
    <property type="match status" value="1"/>
</dbReference>
<organism evidence="4 5">
    <name type="scientific">Nocardia jinanensis</name>
    <dbReference type="NCBI Taxonomy" id="382504"/>
    <lineage>
        <taxon>Bacteria</taxon>
        <taxon>Bacillati</taxon>
        <taxon>Actinomycetota</taxon>
        <taxon>Actinomycetes</taxon>
        <taxon>Mycobacteriales</taxon>
        <taxon>Nocardiaceae</taxon>
        <taxon>Nocardia</taxon>
    </lineage>
</organism>
<accession>A0A917RKA1</accession>
<dbReference type="InterPro" id="IPR036188">
    <property type="entry name" value="FAD/NAD-bd_sf"/>
</dbReference>
<reference evidence="4" key="1">
    <citation type="journal article" date="2014" name="Int. J. Syst. Evol. Microbiol.">
        <title>Complete genome sequence of Corynebacterium casei LMG S-19264T (=DSM 44701T), isolated from a smear-ripened cheese.</title>
        <authorList>
            <consortium name="US DOE Joint Genome Institute (JGI-PGF)"/>
            <person name="Walter F."/>
            <person name="Albersmeier A."/>
            <person name="Kalinowski J."/>
            <person name="Ruckert C."/>
        </authorList>
    </citation>
    <scope>NUCLEOTIDE SEQUENCE</scope>
    <source>
        <strain evidence="4">CGMCC 4.3508</strain>
    </source>
</reference>
<dbReference type="InterPro" id="IPR023753">
    <property type="entry name" value="FAD/NAD-binding_dom"/>
</dbReference>
<dbReference type="Gene3D" id="3.50.50.60">
    <property type="entry name" value="FAD/NAD(P)-binding domain"/>
    <property type="match status" value="2"/>
</dbReference>
<dbReference type="RefSeq" id="WP_062997973.1">
    <property type="nucleotide sequence ID" value="NZ_BMMH01000005.1"/>
</dbReference>
<gene>
    <name evidence="4" type="ORF">GCM10011588_27440</name>
</gene>
<protein>
    <submittedName>
        <fullName evidence="4">FAD-dependent oxidoreductase</fullName>
    </submittedName>
</protein>